<dbReference type="GO" id="GO:0005524">
    <property type="term" value="F:ATP binding"/>
    <property type="evidence" value="ECO:0007669"/>
    <property type="project" value="UniProtKB-UniRule"/>
</dbReference>
<dbReference type="EMBL" id="JACARM010000014">
    <property type="protein sequence ID" value="NWE06784.1"/>
    <property type="molecule type" value="Genomic_DNA"/>
</dbReference>
<dbReference type="Proteomes" id="UP000563268">
    <property type="component" value="Unassembled WGS sequence"/>
</dbReference>
<evidence type="ECO:0000313" key="8">
    <source>
        <dbReference type="Proteomes" id="UP000563268"/>
    </source>
</evidence>
<dbReference type="PROSITE" id="PS50975">
    <property type="entry name" value="ATP_GRASP"/>
    <property type="match status" value="1"/>
</dbReference>
<dbReference type="Gene3D" id="3.30.470.20">
    <property type="entry name" value="ATP-grasp fold, B domain"/>
    <property type="match status" value="1"/>
</dbReference>
<proteinExistence type="predicted"/>
<dbReference type="Pfam" id="PF13535">
    <property type="entry name" value="ATP-grasp_4"/>
    <property type="match status" value="1"/>
</dbReference>
<evidence type="ECO:0000259" key="5">
    <source>
        <dbReference type="PROSITE" id="PS50975"/>
    </source>
</evidence>
<reference evidence="8 9" key="1">
    <citation type="submission" date="2020-04" db="EMBL/GenBank/DDBJ databases">
        <title>Molecular characterization of pseudomonads from Agaricus bisporus reveal novel blotch 2 pathogens in Western Europe.</title>
        <authorList>
            <person name="Taparia T."/>
            <person name="Krijger M."/>
            <person name="Haynes E."/>
            <person name="Elpinstone J.G."/>
            <person name="Noble R."/>
            <person name="Van Der Wolf J."/>
        </authorList>
    </citation>
    <scope>NUCLEOTIDE SEQUENCE [LARGE SCALE GENOMIC DNA]</scope>
    <source>
        <strain evidence="7 9">K6002</strain>
        <strain evidence="6 8">K7002</strain>
    </source>
</reference>
<dbReference type="EMBL" id="JACARL010000245">
    <property type="protein sequence ID" value="NWE86207.1"/>
    <property type="molecule type" value="Genomic_DNA"/>
</dbReference>
<dbReference type="SUPFAM" id="SSF56059">
    <property type="entry name" value="Glutathione synthetase ATP-binding domain-like"/>
    <property type="match status" value="1"/>
</dbReference>
<comment type="caution">
    <text evidence="7">The sequence shown here is derived from an EMBL/GenBank/DDBJ whole genome shotgun (WGS) entry which is preliminary data.</text>
</comment>
<keyword evidence="3 4" id="KW-0067">ATP-binding</keyword>
<evidence type="ECO:0000256" key="1">
    <source>
        <dbReference type="ARBA" id="ARBA00022598"/>
    </source>
</evidence>
<dbReference type="GO" id="GO:0016874">
    <property type="term" value="F:ligase activity"/>
    <property type="evidence" value="ECO:0007669"/>
    <property type="project" value="UniProtKB-KW"/>
</dbReference>
<gene>
    <name evidence="6" type="ORF">HX788_06730</name>
    <name evidence="7" type="ORF">HX795_29225</name>
</gene>
<evidence type="ECO:0000256" key="2">
    <source>
        <dbReference type="ARBA" id="ARBA00022741"/>
    </source>
</evidence>
<evidence type="ECO:0000256" key="3">
    <source>
        <dbReference type="ARBA" id="ARBA00022840"/>
    </source>
</evidence>
<dbReference type="InterPro" id="IPR011761">
    <property type="entry name" value="ATP-grasp"/>
</dbReference>
<dbReference type="RefSeq" id="WP_017136228.1">
    <property type="nucleotide sequence ID" value="NZ_JACARL010000245.1"/>
</dbReference>
<evidence type="ECO:0000313" key="6">
    <source>
        <dbReference type="EMBL" id="NWE06784.1"/>
    </source>
</evidence>
<keyword evidence="2 4" id="KW-0547">Nucleotide-binding</keyword>
<evidence type="ECO:0000313" key="9">
    <source>
        <dbReference type="Proteomes" id="UP000590218"/>
    </source>
</evidence>
<dbReference type="AlphaFoldDB" id="A0A7Y8FVD3"/>
<sequence length="425" mass="46909">MKYAVIVDAYSTGARLADELKLRGFACIHVQTSAEILDYDVDSFQPDDFQHLFVATQDLKALTDALAVFEPAFIIPGCESGVELADQLSELMGTPGNGTALSPCRRDKWHMAQRLHHLGIPAARVALIHHAHDIPQAIDLIGDWPVVIKPVNSAGADGIYFCFDQEQVRHAIDKELGRLNEMGFINDRMLAMEHLAGQQYLIQAVSRDGEHLVFEIWRDNRKRVLGAGVVNDREVLIDLQSQEAAPIIAYVQRCLDAFGVHIGPSFLEVMVTADGPKLIEWAARMMGTQELSAMTRVSGVNAVNLCVACYADPTAFDAMLDKVNRSNATCEVIGMINSVSGTVVHRHWLDELSARPSFFKMIRAPQIGDSVAPTIGISTNYGFIYLIHEDPAVTYADYLWIREKEAQATGFFDVKLSSAVVAHLC</sequence>
<dbReference type="GO" id="GO:0046872">
    <property type="term" value="F:metal ion binding"/>
    <property type="evidence" value="ECO:0007669"/>
    <property type="project" value="InterPro"/>
</dbReference>
<dbReference type="InterPro" id="IPR052032">
    <property type="entry name" value="ATP-dep_AA_Ligase"/>
</dbReference>
<evidence type="ECO:0000313" key="7">
    <source>
        <dbReference type="EMBL" id="NWE86207.1"/>
    </source>
</evidence>
<accession>A0A7Y8FVD3</accession>
<feature type="domain" description="ATP-grasp" evidence="5">
    <location>
        <begin position="112"/>
        <end position="311"/>
    </location>
</feature>
<name>A0A7Y8FVD3_9PSED</name>
<dbReference type="Proteomes" id="UP000590218">
    <property type="component" value="Unassembled WGS sequence"/>
</dbReference>
<organism evidence="7 9">
    <name type="scientific">Pseudomonas edaphica</name>
    <dbReference type="NCBI Taxonomy" id="2006980"/>
    <lineage>
        <taxon>Bacteria</taxon>
        <taxon>Pseudomonadati</taxon>
        <taxon>Pseudomonadota</taxon>
        <taxon>Gammaproteobacteria</taxon>
        <taxon>Pseudomonadales</taxon>
        <taxon>Pseudomonadaceae</taxon>
        <taxon>Pseudomonas</taxon>
    </lineage>
</organism>
<dbReference type="NCBIfam" id="NF005543">
    <property type="entry name" value="PRK07206.1"/>
    <property type="match status" value="1"/>
</dbReference>
<evidence type="ECO:0000256" key="4">
    <source>
        <dbReference type="PROSITE-ProRule" id="PRU00409"/>
    </source>
</evidence>
<protein>
    <submittedName>
        <fullName evidence="7">ATP-grasp domain-containing protein</fullName>
    </submittedName>
</protein>
<keyword evidence="1" id="KW-0436">Ligase</keyword>
<dbReference type="PANTHER" id="PTHR43585">
    <property type="entry name" value="FUMIPYRROLE BIOSYNTHESIS PROTEIN C"/>
    <property type="match status" value="1"/>
</dbReference>
<dbReference type="PANTHER" id="PTHR43585:SF2">
    <property type="entry name" value="ATP-GRASP ENZYME FSQD"/>
    <property type="match status" value="1"/>
</dbReference>